<feature type="transmembrane region" description="Helical" evidence="5">
    <location>
        <begin position="56"/>
        <end position="76"/>
    </location>
</feature>
<keyword evidence="2 5" id="KW-0812">Transmembrane</keyword>
<gene>
    <name evidence="7" type="primary">yidH</name>
    <name evidence="7" type="ORF">MP11Mi_11580</name>
</gene>
<dbReference type="GO" id="GO:0012505">
    <property type="term" value="C:endomembrane system"/>
    <property type="evidence" value="ECO:0007669"/>
    <property type="project" value="UniProtKB-SubCell"/>
</dbReference>
<evidence type="ECO:0000256" key="5">
    <source>
        <dbReference type="SAM" id="Phobius"/>
    </source>
</evidence>
<evidence type="ECO:0000256" key="3">
    <source>
        <dbReference type="ARBA" id="ARBA00022989"/>
    </source>
</evidence>
<keyword evidence="3 5" id="KW-1133">Transmembrane helix</keyword>
<evidence type="ECO:0000259" key="6">
    <source>
        <dbReference type="Pfam" id="PF02656"/>
    </source>
</evidence>
<dbReference type="InterPro" id="IPR003807">
    <property type="entry name" value="DUF202"/>
</dbReference>
<proteinExistence type="predicted"/>
<dbReference type="AlphaFoldDB" id="A0AA97CW01"/>
<feature type="transmembrane region" description="Helical" evidence="5">
    <location>
        <begin position="92"/>
        <end position="111"/>
    </location>
</feature>
<dbReference type="Pfam" id="PF02656">
    <property type="entry name" value="DUF202"/>
    <property type="match status" value="1"/>
</dbReference>
<dbReference type="EMBL" id="CP128986">
    <property type="protein sequence ID" value="WOC12076.1"/>
    <property type="molecule type" value="Genomic_DNA"/>
</dbReference>
<feature type="transmembrane region" description="Helical" evidence="5">
    <location>
        <begin position="25"/>
        <end position="44"/>
    </location>
</feature>
<sequence>MSGQPTPPGAVDARFTLAAERTMLAWLRTALGLIAAGVAVLHLIGEFSSPAMQATLGIGLIALGVASAAVGGWRWYRTTHVLEHGGRMPGPVAIWVLIGGLIVLAVAFAVIR</sequence>
<evidence type="ECO:0000313" key="7">
    <source>
        <dbReference type="EMBL" id="WOC12076.1"/>
    </source>
</evidence>
<organism evidence="7">
    <name type="scientific">Gordonia sp. MP11Mi</name>
    <dbReference type="NCBI Taxonomy" id="3022769"/>
    <lineage>
        <taxon>Bacteria</taxon>
        <taxon>Bacillati</taxon>
        <taxon>Actinomycetota</taxon>
        <taxon>Actinomycetes</taxon>
        <taxon>Mycobacteriales</taxon>
        <taxon>Gordoniaceae</taxon>
        <taxon>Gordonia</taxon>
    </lineage>
</organism>
<accession>A0AA97CW01</accession>
<protein>
    <submittedName>
        <fullName evidence="7">Inner membrane protein YidH</fullName>
    </submittedName>
</protein>
<keyword evidence="4 5" id="KW-0472">Membrane</keyword>
<name>A0AA97CW01_9ACTN</name>
<evidence type="ECO:0000256" key="2">
    <source>
        <dbReference type="ARBA" id="ARBA00022692"/>
    </source>
</evidence>
<evidence type="ECO:0000256" key="4">
    <source>
        <dbReference type="ARBA" id="ARBA00023136"/>
    </source>
</evidence>
<reference evidence="7" key="1">
    <citation type="submission" date="2023-06" db="EMBL/GenBank/DDBJ databases">
        <title>Gordonia sp. nov. and Pseudochrobactrum sp. nov., two species isolated from the burying beetle Nicrophorus vespilloides.</title>
        <authorList>
            <person name="Poehlein A."/>
            <person name="Guzman J."/>
            <person name="Daniel R."/>
            <person name="Vilcinskas A."/>
        </authorList>
    </citation>
    <scope>NUCLEOTIDE SEQUENCE</scope>
    <source>
        <strain evidence="7">MP11Mi</strain>
    </source>
</reference>
<feature type="domain" description="DUF202" evidence="6">
    <location>
        <begin position="14"/>
        <end position="79"/>
    </location>
</feature>
<dbReference type="RefSeq" id="WP_420041336.1">
    <property type="nucleotide sequence ID" value="NZ_CP128986.1"/>
</dbReference>
<evidence type="ECO:0000256" key="1">
    <source>
        <dbReference type="ARBA" id="ARBA00004127"/>
    </source>
</evidence>
<comment type="subcellular location">
    <subcellularLocation>
        <location evidence="1">Endomembrane system</location>
        <topology evidence="1">Multi-pass membrane protein</topology>
    </subcellularLocation>
</comment>